<proteinExistence type="predicted"/>
<feature type="chain" id="PRO_5025503937" evidence="1">
    <location>
        <begin position="16"/>
        <end position="53"/>
    </location>
</feature>
<name>A0A6A5WLU8_9PLEO</name>
<dbReference type="EMBL" id="ML977581">
    <property type="protein sequence ID" value="KAF2001739.1"/>
    <property type="molecule type" value="Genomic_DNA"/>
</dbReference>
<dbReference type="Proteomes" id="UP000799779">
    <property type="component" value="Unassembled WGS sequence"/>
</dbReference>
<gene>
    <name evidence="2" type="ORF">P154DRAFT_521494</name>
</gene>
<sequence>MAVLGVLDLWCCVLGMRSLPAVRLPCSVRKLLREIMVLNAACIRTYVVACHVC</sequence>
<keyword evidence="3" id="KW-1185">Reference proteome</keyword>
<dbReference type="AlphaFoldDB" id="A0A6A5WLU8"/>
<evidence type="ECO:0000256" key="1">
    <source>
        <dbReference type="SAM" id="SignalP"/>
    </source>
</evidence>
<organism evidence="2 3">
    <name type="scientific">Amniculicola lignicola CBS 123094</name>
    <dbReference type="NCBI Taxonomy" id="1392246"/>
    <lineage>
        <taxon>Eukaryota</taxon>
        <taxon>Fungi</taxon>
        <taxon>Dikarya</taxon>
        <taxon>Ascomycota</taxon>
        <taxon>Pezizomycotina</taxon>
        <taxon>Dothideomycetes</taxon>
        <taxon>Pleosporomycetidae</taxon>
        <taxon>Pleosporales</taxon>
        <taxon>Amniculicolaceae</taxon>
        <taxon>Amniculicola</taxon>
    </lineage>
</organism>
<accession>A0A6A5WLU8</accession>
<keyword evidence="1" id="KW-0732">Signal</keyword>
<feature type="signal peptide" evidence="1">
    <location>
        <begin position="1"/>
        <end position="15"/>
    </location>
</feature>
<protein>
    <submittedName>
        <fullName evidence="2">Uncharacterized protein</fullName>
    </submittedName>
</protein>
<reference evidence="2" key="1">
    <citation type="journal article" date="2020" name="Stud. Mycol.">
        <title>101 Dothideomycetes genomes: a test case for predicting lifestyles and emergence of pathogens.</title>
        <authorList>
            <person name="Haridas S."/>
            <person name="Albert R."/>
            <person name="Binder M."/>
            <person name="Bloem J."/>
            <person name="Labutti K."/>
            <person name="Salamov A."/>
            <person name="Andreopoulos B."/>
            <person name="Baker S."/>
            <person name="Barry K."/>
            <person name="Bills G."/>
            <person name="Bluhm B."/>
            <person name="Cannon C."/>
            <person name="Castanera R."/>
            <person name="Culley D."/>
            <person name="Daum C."/>
            <person name="Ezra D."/>
            <person name="Gonzalez J."/>
            <person name="Henrissat B."/>
            <person name="Kuo A."/>
            <person name="Liang C."/>
            <person name="Lipzen A."/>
            <person name="Lutzoni F."/>
            <person name="Magnuson J."/>
            <person name="Mondo S."/>
            <person name="Nolan M."/>
            <person name="Ohm R."/>
            <person name="Pangilinan J."/>
            <person name="Park H.-J."/>
            <person name="Ramirez L."/>
            <person name="Alfaro M."/>
            <person name="Sun H."/>
            <person name="Tritt A."/>
            <person name="Yoshinaga Y."/>
            <person name="Zwiers L.-H."/>
            <person name="Turgeon B."/>
            <person name="Goodwin S."/>
            <person name="Spatafora J."/>
            <person name="Crous P."/>
            <person name="Grigoriev I."/>
        </authorList>
    </citation>
    <scope>NUCLEOTIDE SEQUENCE</scope>
    <source>
        <strain evidence="2">CBS 123094</strain>
    </source>
</reference>
<evidence type="ECO:0000313" key="3">
    <source>
        <dbReference type="Proteomes" id="UP000799779"/>
    </source>
</evidence>
<evidence type="ECO:0000313" key="2">
    <source>
        <dbReference type="EMBL" id="KAF2001739.1"/>
    </source>
</evidence>